<evidence type="ECO:0000313" key="3">
    <source>
        <dbReference type="EMBL" id="KZM96636.1"/>
    </source>
</evidence>
<dbReference type="InterPro" id="IPR003105">
    <property type="entry name" value="SRA_YDG"/>
</dbReference>
<keyword evidence="5" id="KW-1185">Reference proteome</keyword>
<dbReference type="SUPFAM" id="SSF88697">
    <property type="entry name" value="PUA domain-like"/>
    <property type="match status" value="1"/>
</dbReference>
<dbReference type="Proteomes" id="UP000077755">
    <property type="component" value="Chromosome 4"/>
</dbReference>
<protein>
    <recommendedName>
        <fullName evidence="2">YDG domain-containing protein</fullName>
    </recommendedName>
</protein>
<dbReference type="PROSITE" id="PS51015">
    <property type="entry name" value="YDG"/>
    <property type="match status" value="1"/>
</dbReference>
<dbReference type="GO" id="GO:0005634">
    <property type="term" value="C:nucleus"/>
    <property type="evidence" value="ECO:0007669"/>
    <property type="project" value="UniProtKB-SubCell"/>
</dbReference>
<dbReference type="InterPro" id="IPR015947">
    <property type="entry name" value="PUA-like_sf"/>
</dbReference>
<dbReference type="Gramene" id="KZM96636">
    <property type="protein sequence ID" value="KZM96636"/>
    <property type="gene ID" value="DCAR_016002"/>
</dbReference>
<dbReference type="AlphaFoldDB" id="A0A164ZYU3"/>
<gene>
    <name evidence="3" type="ORF">DCAR_016002</name>
    <name evidence="4" type="ORF">DCAR_0414698</name>
</gene>
<evidence type="ECO:0000256" key="1">
    <source>
        <dbReference type="PROSITE-ProRule" id="PRU00358"/>
    </source>
</evidence>
<reference evidence="3" key="1">
    <citation type="journal article" date="2016" name="Nat. Genet.">
        <title>A high-quality carrot genome assembly provides new insights into carotenoid accumulation and asterid genome evolution.</title>
        <authorList>
            <person name="Iorizzo M."/>
            <person name="Ellison S."/>
            <person name="Senalik D."/>
            <person name="Zeng P."/>
            <person name="Satapoomin P."/>
            <person name="Huang J."/>
            <person name="Bowman M."/>
            <person name="Iovene M."/>
            <person name="Sanseverino W."/>
            <person name="Cavagnaro P."/>
            <person name="Yildiz M."/>
            <person name="Macko-Podgorni A."/>
            <person name="Moranska E."/>
            <person name="Grzebelus E."/>
            <person name="Grzebelus D."/>
            <person name="Ashrafi H."/>
            <person name="Zheng Z."/>
            <person name="Cheng S."/>
            <person name="Spooner D."/>
            <person name="Van Deynze A."/>
            <person name="Simon P."/>
        </authorList>
    </citation>
    <scope>NUCLEOTIDE SEQUENCE [LARGE SCALE GENOMIC DNA]</scope>
    <source>
        <tissue evidence="3">Leaf</tissue>
    </source>
</reference>
<evidence type="ECO:0000313" key="5">
    <source>
        <dbReference type="Proteomes" id="UP000077755"/>
    </source>
</evidence>
<evidence type="ECO:0000259" key="2">
    <source>
        <dbReference type="PROSITE" id="PS51015"/>
    </source>
</evidence>
<reference evidence="4" key="2">
    <citation type="submission" date="2022-03" db="EMBL/GenBank/DDBJ databases">
        <title>Draft title - Genomic analysis of global carrot germplasm unveils the trajectory of domestication and the origin of high carotenoid orange carrot.</title>
        <authorList>
            <person name="Iorizzo M."/>
            <person name="Ellison S."/>
            <person name="Senalik D."/>
            <person name="Macko-Podgorni A."/>
            <person name="Grzebelus D."/>
            <person name="Bostan H."/>
            <person name="Rolling W."/>
            <person name="Curaba J."/>
            <person name="Simon P."/>
        </authorList>
    </citation>
    <scope>NUCLEOTIDE SEQUENCE</scope>
    <source>
        <tissue evidence="4">Leaf</tissue>
    </source>
</reference>
<organism evidence="3">
    <name type="scientific">Daucus carota subsp. sativus</name>
    <name type="common">Carrot</name>
    <dbReference type="NCBI Taxonomy" id="79200"/>
    <lineage>
        <taxon>Eukaryota</taxon>
        <taxon>Viridiplantae</taxon>
        <taxon>Streptophyta</taxon>
        <taxon>Embryophyta</taxon>
        <taxon>Tracheophyta</taxon>
        <taxon>Spermatophyta</taxon>
        <taxon>Magnoliopsida</taxon>
        <taxon>eudicotyledons</taxon>
        <taxon>Gunneridae</taxon>
        <taxon>Pentapetalae</taxon>
        <taxon>asterids</taxon>
        <taxon>campanulids</taxon>
        <taxon>Apiales</taxon>
        <taxon>Apiaceae</taxon>
        <taxon>Apioideae</taxon>
        <taxon>Scandiceae</taxon>
        <taxon>Daucinae</taxon>
        <taxon>Daucus</taxon>
        <taxon>Daucus sect. Daucus</taxon>
    </lineage>
</organism>
<keyword evidence="1" id="KW-0539">Nucleus</keyword>
<feature type="domain" description="YDG" evidence="2">
    <location>
        <begin position="1"/>
        <end position="133"/>
    </location>
</feature>
<dbReference type="EMBL" id="CP093346">
    <property type="protein sequence ID" value="WOG95382.1"/>
    <property type="molecule type" value="Genomic_DNA"/>
</dbReference>
<sequence>MHAPAIAQVDYLNVITYVDDAYVAVNVVSSGVYEDDNEDGDILIYSEHNGAYSSSILRDEWSSRSPIVFLEFRNEYRLEVSFNKHLGKFSSVQCLYADFDLEGGELFVFEFNGVDGFNVYLLGRDFCEVDYPEKVHALQKSRPRKACVKLLTDYEPVNDVLAAPVPSIQHCVDTLQLRCFIEYILSNGKKLFGGFDRSTPTFSGFQLVVQLLKFPDLKKFNLLLLTYEDNGNLLVGLFDDNFVEDISAQFRSLWHMWGKTDYINVYSGNALEVADQTS</sequence>
<evidence type="ECO:0000313" key="4">
    <source>
        <dbReference type="EMBL" id="WOG95382.1"/>
    </source>
</evidence>
<proteinExistence type="predicted"/>
<name>A0A164ZYU3_DAUCS</name>
<comment type="subcellular location">
    <subcellularLocation>
        <location evidence="1">Nucleus</location>
    </subcellularLocation>
</comment>
<dbReference type="EMBL" id="LNRQ01000004">
    <property type="protein sequence ID" value="KZM96636.1"/>
    <property type="molecule type" value="Genomic_DNA"/>
</dbReference>
<accession>A0A164ZYU3</accession>